<reference evidence="2" key="2">
    <citation type="submission" date="2023-06" db="EMBL/GenBank/DDBJ databases">
        <authorList>
            <consortium name="Lawrence Berkeley National Laboratory"/>
            <person name="Haridas S."/>
            <person name="Hensen N."/>
            <person name="Bonometti L."/>
            <person name="Westerberg I."/>
            <person name="Brannstrom I.O."/>
            <person name="Guillou S."/>
            <person name="Cros-Aarteil S."/>
            <person name="Calhoun S."/>
            <person name="Kuo A."/>
            <person name="Mondo S."/>
            <person name="Pangilinan J."/>
            <person name="Riley R."/>
            <person name="Labutti K."/>
            <person name="Andreopoulos B."/>
            <person name="Lipzen A."/>
            <person name="Chen C."/>
            <person name="Yanf M."/>
            <person name="Daum C."/>
            <person name="Ng V."/>
            <person name="Clum A."/>
            <person name="Steindorff A."/>
            <person name="Ohm R."/>
            <person name="Martin F."/>
            <person name="Silar P."/>
            <person name="Natvig D."/>
            <person name="Lalanne C."/>
            <person name="Gautier V."/>
            <person name="Ament-Velasquez S.L."/>
            <person name="Kruys A."/>
            <person name="Hutchinson M.I."/>
            <person name="Powell A.J."/>
            <person name="Barry K."/>
            <person name="Miller A.N."/>
            <person name="Grigoriev I.V."/>
            <person name="Debuchy R."/>
            <person name="Gladieux P."/>
            <person name="Thoren M.H."/>
            <person name="Johannesson H."/>
        </authorList>
    </citation>
    <scope>NUCLEOTIDE SEQUENCE</scope>
    <source>
        <strain evidence="2">CBS 955.72</strain>
    </source>
</reference>
<reference evidence="2" key="1">
    <citation type="journal article" date="2023" name="Mol. Phylogenet. Evol.">
        <title>Genome-scale phylogeny and comparative genomics of the fungal order Sordariales.</title>
        <authorList>
            <person name="Hensen N."/>
            <person name="Bonometti L."/>
            <person name="Westerberg I."/>
            <person name="Brannstrom I.O."/>
            <person name="Guillou S."/>
            <person name="Cros-Aarteil S."/>
            <person name="Calhoun S."/>
            <person name="Haridas S."/>
            <person name="Kuo A."/>
            <person name="Mondo S."/>
            <person name="Pangilinan J."/>
            <person name="Riley R."/>
            <person name="LaButti K."/>
            <person name="Andreopoulos B."/>
            <person name="Lipzen A."/>
            <person name="Chen C."/>
            <person name="Yan M."/>
            <person name="Daum C."/>
            <person name="Ng V."/>
            <person name="Clum A."/>
            <person name="Steindorff A."/>
            <person name="Ohm R.A."/>
            <person name="Martin F."/>
            <person name="Silar P."/>
            <person name="Natvig D.O."/>
            <person name="Lalanne C."/>
            <person name="Gautier V."/>
            <person name="Ament-Velasquez S.L."/>
            <person name="Kruys A."/>
            <person name="Hutchinson M.I."/>
            <person name="Powell A.J."/>
            <person name="Barry K."/>
            <person name="Miller A.N."/>
            <person name="Grigoriev I.V."/>
            <person name="Debuchy R."/>
            <person name="Gladieux P."/>
            <person name="Hiltunen Thoren M."/>
            <person name="Johannesson H."/>
        </authorList>
    </citation>
    <scope>NUCLEOTIDE SEQUENCE</scope>
    <source>
        <strain evidence="2">CBS 955.72</strain>
    </source>
</reference>
<keyword evidence="3" id="KW-1185">Reference proteome</keyword>
<evidence type="ECO:0000313" key="2">
    <source>
        <dbReference type="EMBL" id="KAK3349740.1"/>
    </source>
</evidence>
<dbReference type="Proteomes" id="UP001275084">
    <property type="component" value="Unassembled WGS sequence"/>
</dbReference>
<feature type="compositionally biased region" description="Basic and acidic residues" evidence="1">
    <location>
        <begin position="85"/>
        <end position="99"/>
    </location>
</feature>
<sequence length="265" mass="29611">MTSRPDSPSTTATSQDLLIDFLDIVTTQGAYLVPRADTPVFQEPYDGRFAAALEQHLDAVSTQQICRRVKYRDAADEWPIGRTPPEVKEKRKAELKALDELEGATSDDGSDNDDDDKDKSGSDINARVGPGNPVAPDRPRRPRRPRQADWLPTPPLSAESPLATPHRRKGRRISEEDKERSAKKHVSFAQEVFAAAEDAVPNKAQQKGRKRRRTLDVGDEEEEDKERPSKVRVTPLAPAAYGCRDYEHGQDDQLVMMPRLLQHGG</sequence>
<organism evidence="2 3">
    <name type="scientific">Lasiosphaeria hispida</name>
    <dbReference type="NCBI Taxonomy" id="260671"/>
    <lineage>
        <taxon>Eukaryota</taxon>
        <taxon>Fungi</taxon>
        <taxon>Dikarya</taxon>
        <taxon>Ascomycota</taxon>
        <taxon>Pezizomycotina</taxon>
        <taxon>Sordariomycetes</taxon>
        <taxon>Sordariomycetidae</taxon>
        <taxon>Sordariales</taxon>
        <taxon>Lasiosphaeriaceae</taxon>
        <taxon>Lasiosphaeria</taxon>
    </lineage>
</organism>
<accession>A0AAJ0HFB0</accession>
<comment type="caution">
    <text evidence="2">The sequence shown here is derived from an EMBL/GenBank/DDBJ whole genome shotgun (WGS) entry which is preliminary data.</text>
</comment>
<name>A0AAJ0HFB0_9PEZI</name>
<dbReference type="EMBL" id="JAUIQD010000005">
    <property type="protein sequence ID" value="KAK3349740.1"/>
    <property type="molecule type" value="Genomic_DNA"/>
</dbReference>
<protein>
    <submittedName>
        <fullName evidence="2">Uncharacterized protein</fullName>
    </submittedName>
</protein>
<gene>
    <name evidence="2" type="ORF">B0T25DRAFT_248707</name>
</gene>
<feature type="region of interest" description="Disordered" evidence="1">
    <location>
        <begin position="78"/>
        <end position="244"/>
    </location>
</feature>
<evidence type="ECO:0000313" key="3">
    <source>
        <dbReference type="Proteomes" id="UP001275084"/>
    </source>
</evidence>
<dbReference type="AlphaFoldDB" id="A0AAJ0HFB0"/>
<evidence type="ECO:0000256" key="1">
    <source>
        <dbReference type="SAM" id="MobiDB-lite"/>
    </source>
</evidence>
<proteinExistence type="predicted"/>